<organism evidence="5 6">
    <name type="scientific">Oryzias melastigma</name>
    <name type="common">Marine medaka</name>
    <dbReference type="NCBI Taxonomy" id="30732"/>
    <lineage>
        <taxon>Eukaryota</taxon>
        <taxon>Metazoa</taxon>
        <taxon>Chordata</taxon>
        <taxon>Craniata</taxon>
        <taxon>Vertebrata</taxon>
        <taxon>Euteleostomi</taxon>
        <taxon>Actinopterygii</taxon>
        <taxon>Neopterygii</taxon>
        <taxon>Teleostei</taxon>
        <taxon>Neoteleostei</taxon>
        <taxon>Acanthomorphata</taxon>
        <taxon>Ovalentaria</taxon>
        <taxon>Atherinomorphae</taxon>
        <taxon>Beloniformes</taxon>
        <taxon>Adrianichthyidae</taxon>
        <taxon>Oryziinae</taxon>
        <taxon>Oryzias</taxon>
    </lineage>
</organism>
<evidence type="ECO:0000313" key="6">
    <source>
        <dbReference type="Proteomes" id="UP000646548"/>
    </source>
</evidence>
<dbReference type="InterPro" id="IPR016662">
    <property type="entry name" value="Acyl-CoA_thioEstase_long-chain"/>
</dbReference>
<dbReference type="Pfam" id="PF08840">
    <property type="entry name" value="BAAT_C"/>
    <property type="match status" value="1"/>
</dbReference>
<dbReference type="GO" id="GO:0047617">
    <property type="term" value="F:fatty acyl-CoA hydrolase activity"/>
    <property type="evidence" value="ECO:0007669"/>
    <property type="project" value="TreeGrafter"/>
</dbReference>
<dbReference type="Proteomes" id="UP000646548">
    <property type="component" value="Unassembled WGS sequence"/>
</dbReference>
<name>A0A834BUY2_ORYME</name>
<dbReference type="Gene3D" id="3.40.50.1820">
    <property type="entry name" value="alpha/beta hydrolase"/>
    <property type="match status" value="1"/>
</dbReference>
<dbReference type="AlphaFoldDB" id="A0A834BUY2"/>
<dbReference type="PANTHER" id="PTHR10824">
    <property type="entry name" value="ACYL-COENZYME A THIOESTERASE-RELATED"/>
    <property type="match status" value="1"/>
</dbReference>
<feature type="domain" description="Acyl-CoA thioester hydrolase/bile acid-CoA amino acid N-acetyltransferase" evidence="3">
    <location>
        <begin position="18"/>
        <end position="140"/>
    </location>
</feature>
<dbReference type="InterPro" id="IPR014940">
    <property type="entry name" value="BAAT_C"/>
</dbReference>
<reference evidence="5" key="1">
    <citation type="journal article" name="BMC Genomics">
        <title>Long-read sequencing and de novo genome assembly of marine medaka (Oryzias melastigma).</title>
        <authorList>
            <person name="Liang P."/>
            <person name="Saqib H.S.A."/>
            <person name="Ni X."/>
            <person name="Shen Y."/>
        </authorList>
    </citation>
    <scope>NUCLEOTIDE SEQUENCE</scope>
    <source>
        <strain evidence="5">Bigg-433</strain>
    </source>
</reference>
<feature type="active site" description="Charge relay system" evidence="2">
    <location>
        <position position="355"/>
    </location>
</feature>
<protein>
    <submittedName>
        <fullName evidence="5">Acyl-coenzyme A thioesterase 5</fullName>
    </submittedName>
</protein>
<dbReference type="InterPro" id="IPR042490">
    <property type="entry name" value="Thio_Ohase/BAAT_N"/>
</dbReference>
<dbReference type="InterPro" id="IPR006862">
    <property type="entry name" value="Thio_Ohase/aa_AcTrfase"/>
</dbReference>
<dbReference type="EMBL" id="WKFB01000807">
    <property type="protein sequence ID" value="KAF6717747.1"/>
    <property type="molecule type" value="Genomic_DNA"/>
</dbReference>
<evidence type="ECO:0000259" key="3">
    <source>
        <dbReference type="Pfam" id="PF04775"/>
    </source>
</evidence>
<feature type="domain" description="BAAT/Acyl-CoA thioester hydrolase C-terminal" evidence="4">
    <location>
        <begin position="198"/>
        <end position="405"/>
    </location>
</feature>
<dbReference type="GO" id="GO:0006637">
    <property type="term" value="P:acyl-CoA metabolic process"/>
    <property type="evidence" value="ECO:0007669"/>
    <property type="project" value="InterPro"/>
</dbReference>
<dbReference type="Pfam" id="PF04775">
    <property type="entry name" value="Bile_Hydr_Trans"/>
    <property type="match status" value="1"/>
</dbReference>
<feature type="active site" description="Charge relay system" evidence="2">
    <location>
        <position position="321"/>
    </location>
</feature>
<accession>A0A834BUY2</accession>
<dbReference type="FunFam" id="3.40.50.1820:FF:000024">
    <property type="entry name" value="acyl-coenzyme A thioesterase 4"/>
    <property type="match status" value="1"/>
</dbReference>
<evidence type="ECO:0000256" key="2">
    <source>
        <dbReference type="PIRSR" id="PIRSR016521-1"/>
    </source>
</evidence>
<comment type="caution">
    <text evidence="5">The sequence shown here is derived from an EMBL/GenBank/DDBJ whole genome shotgun (WGS) entry which is preliminary data.</text>
</comment>
<dbReference type="Gene3D" id="2.60.40.2240">
    <property type="entry name" value="Acyl-CoA thioester hydrolase/BAAT N-terminal domain"/>
    <property type="match status" value="1"/>
</dbReference>
<dbReference type="InterPro" id="IPR029058">
    <property type="entry name" value="AB_hydrolase_fold"/>
</dbReference>
<dbReference type="SUPFAM" id="SSF53474">
    <property type="entry name" value="alpha/beta-Hydrolases"/>
    <property type="match status" value="1"/>
</dbReference>
<evidence type="ECO:0000259" key="4">
    <source>
        <dbReference type="Pfam" id="PF08840"/>
    </source>
</evidence>
<feature type="active site" description="Charge relay system" evidence="2">
    <location>
        <position position="226"/>
    </location>
</feature>
<sequence length="416" mass="46183">MSSQVRLRLLPSDRCLYDEPIQVKMSHLRSRQVVTIKASSTDEKGVLFSSSATYRADGNGDIDLVRDASLSGSYVGVEPMGLLRTLKPNTLNTLFMKEKALEPHIVKFSVHDKEQDKVLAEVTNERLLMADGVSRVSVKEGSFHGVLFTPPGAGPFPAVLDLCVVISERRGALLANKGFVVLTLPIFQGRPCNLKVLHLDPLEEAIIYLLHQPKVGSKRIGIVSKSKAADVALSLAAFVPGVEAVVWINGCSANTAFPLFYKKRQILPALMFDAKNLIPTQSGAVIGKYAVHDTLKEENRATLVPIEQANAHFLFVASEDDLCWDSYTYMMEMIEKLKRHGKKNFESVCYPKAGHFLEPPYGPFCPSSLNWFLEKQGLWGGESRPHSLAEVSMWKKIQEFLKSHVSCDLEQNKAKL</sequence>
<dbReference type="PIRSF" id="PIRSF016521">
    <property type="entry name" value="Acyl-CoA_hydro"/>
    <property type="match status" value="1"/>
</dbReference>
<evidence type="ECO:0000256" key="1">
    <source>
        <dbReference type="ARBA" id="ARBA00006538"/>
    </source>
</evidence>
<gene>
    <name evidence="5" type="ORF">FQA47_012243</name>
</gene>
<evidence type="ECO:0000313" key="5">
    <source>
        <dbReference type="EMBL" id="KAF6717747.1"/>
    </source>
</evidence>
<comment type="similarity">
    <text evidence="1">Belongs to the C/M/P thioester hydrolase family.</text>
</comment>
<dbReference type="GO" id="GO:0006631">
    <property type="term" value="P:fatty acid metabolic process"/>
    <property type="evidence" value="ECO:0007669"/>
    <property type="project" value="TreeGrafter"/>
</dbReference>
<dbReference type="PANTHER" id="PTHR10824:SF17">
    <property type="entry name" value="ACYL-COENZYME A THIOESTERASE 6"/>
    <property type="match status" value="1"/>
</dbReference>
<proteinExistence type="inferred from homology"/>